<dbReference type="InterPro" id="IPR028081">
    <property type="entry name" value="Leu-bd"/>
</dbReference>
<name>X1FTX0_9ZZZZ</name>
<evidence type="ECO:0000313" key="3">
    <source>
        <dbReference type="EMBL" id="GAH49101.1"/>
    </source>
</evidence>
<reference evidence="3" key="1">
    <citation type="journal article" date="2014" name="Front. Microbiol.">
        <title>High frequency of phylogenetically diverse reductive dehalogenase-homologous genes in deep subseafloor sedimentary metagenomes.</title>
        <authorList>
            <person name="Kawai M."/>
            <person name="Futagami T."/>
            <person name="Toyoda A."/>
            <person name="Takaki Y."/>
            <person name="Nishi S."/>
            <person name="Hori S."/>
            <person name="Arai W."/>
            <person name="Tsubouchi T."/>
            <person name="Morono Y."/>
            <person name="Uchiyama I."/>
            <person name="Ito T."/>
            <person name="Fujiyama A."/>
            <person name="Inagaki F."/>
            <person name="Takami H."/>
        </authorList>
    </citation>
    <scope>NUCLEOTIDE SEQUENCE</scope>
    <source>
        <strain evidence="3">Expedition CK06-06</strain>
    </source>
</reference>
<sequence length="213" mass="24076">AADYELEIMLDIAYPHEATDVDAEVLSVKRANPDVIFMSSYDSDAMLFQKAYKRYNVNIPIIGNGTGHLDRIFVDTLGSDVNSVLTRDLWSDSMLESIPIAGQLHQLLLDRGMEEGMGEEQGRTYIAFMSLIDAINRAGSTDPEAIRQALVETDIPGNLLALPWEGVKFDENGQNIYGRAIITQWQNQRLVAVWPWEIAEEKIVWHLPPWSER</sequence>
<feature type="domain" description="Leucine-binding protein" evidence="2">
    <location>
        <begin position="4"/>
        <end position="186"/>
    </location>
</feature>
<evidence type="ECO:0000259" key="2">
    <source>
        <dbReference type="Pfam" id="PF13458"/>
    </source>
</evidence>
<keyword evidence="1" id="KW-0732">Signal</keyword>
<dbReference type="InterPro" id="IPR028082">
    <property type="entry name" value="Peripla_BP_I"/>
</dbReference>
<accession>X1FTX0</accession>
<comment type="caution">
    <text evidence="3">The sequence shown here is derived from an EMBL/GenBank/DDBJ whole genome shotgun (WGS) entry which is preliminary data.</text>
</comment>
<dbReference type="InterPro" id="IPR051010">
    <property type="entry name" value="BCAA_transport"/>
</dbReference>
<dbReference type="Pfam" id="PF13458">
    <property type="entry name" value="Peripla_BP_6"/>
    <property type="match status" value="1"/>
</dbReference>
<dbReference type="PANTHER" id="PTHR30483">
    <property type="entry name" value="LEUCINE-SPECIFIC-BINDING PROTEIN"/>
    <property type="match status" value="1"/>
</dbReference>
<gene>
    <name evidence="3" type="ORF">S03H2_31519</name>
</gene>
<dbReference type="PANTHER" id="PTHR30483:SF37">
    <property type="entry name" value="ABC TRANSPORTER SUBSTRATE-BINDING PROTEIN"/>
    <property type="match status" value="1"/>
</dbReference>
<feature type="non-terminal residue" evidence="3">
    <location>
        <position position="1"/>
    </location>
</feature>
<dbReference type="SUPFAM" id="SSF53822">
    <property type="entry name" value="Periplasmic binding protein-like I"/>
    <property type="match status" value="1"/>
</dbReference>
<dbReference type="EMBL" id="BARU01019113">
    <property type="protein sequence ID" value="GAH49101.1"/>
    <property type="molecule type" value="Genomic_DNA"/>
</dbReference>
<dbReference type="AlphaFoldDB" id="X1FTX0"/>
<evidence type="ECO:0000256" key="1">
    <source>
        <dbReference type="ARBA" id="ARBA00022729"/>
    </source>
</evidence>
<organism evidence="3">
    <name type="scientific">marine sediment metagenome</name>
    <dbReference type="NCBI Taxonomy" id="412755"/>
    <lineage>
        <taxon>unclassified sequences</taxon>
        <taxon>metagenomes</taxon>
        <taxon>ecological metagenomes</taxon>
    </lineage>
</organism>
<protein>
    <recommendedName>
        <fullName evidence="2">Leucine-binding protein domain-containing protein</fullName>
    </recommendedName>
</protein>
<proteinExistence type="predicted"/>
<dbReference type="Gene3D" id="3.40.50.2300">
    <property type="match status" value="2"/>
</dbReference>